<dbReference type="EMBL" id="CAJJDP010000230">
    <property type="protein sequence ID" value="CAD8215312.1"/>
    <property type="molecule type" value="Genomic_DNA"/>
</dbReference>
<evidence type="ECO:0000313" key="1">
    <source>
        <dbReference type="EMBL" id="CAD8215312.1"/>
    </source>
</evidence>
<dbReference type="AlphaFoldDB" id="A0A8S1YRL8"/>
<keyword evidence="2" id="KW-1185">Reference proteome</keyword>
<protein>
    <submittedName>
        <fullName evidence="1">Uncharacterized protein</fullName>
    </submittedName>
</protein>
<dbReference type="PANTHER" id="PTHR33706:SF1">
    <property type="entry name" value="TPR REPEAT PROTEIN"/>
    <property type="match status" value="1"/>
</dbReference>
<dbReference type="OrthoDB" id="298777at2759"/>
<name>A0A8S1YRL8_PAROT</name>
<comment type="caution">
    <text evidence="1">The sequence shown here is derived from an EMBL/GenBank/DDBJ whole genome shotgun (WGS) entry which is preliminary data.</text>
</comment>
<organism evidence="1 2">
    <name type="scientific">Paramecium octaurelia</name>
    <dbReference type="NCBI Taxonomy" id="43137"/>
    <lineage>
        <taxon>Eukaryota</taxon>
        <taxon>Sar</taxon>
        <taxon>Alveolata</taxon>
        <taxon>Ciliophora</taxon>
        <taxon>Intramacronucleata</taxon>
        <taxon>Oligohymenophorea</taxon>
        <taxon>Peniculida</taxon>
        <taxon>Parameciidae</taxon>
        <taxon>Paramecium</taxon>
    </lineage>
</organism>
<sequence>MNQNNFLCFEHPKNEVTHICLGKHSCNRLLCENCLNLHQTNNIRVLPMAHFIQEWSLLKSSVSENSKLRAIQIKQIYQNFLYDVRENFKKINDLIDKANIEFEKLISKQNCFDEFQNKNTNFLLEFQEQNLLQAWGLFKSNQLESVQNLYASFEKGAKEFNKLLKANLNVISAIQILKLNQQSQKTTLQQSYQFYCYGDNFQDYQITNFQIKQIGEQEIGFIKEGQVLKIQKITDNYKDECIIKNLEQIKYSEFSEVEIDKNPKTKKMEVRWKGENFNIGGFANQNNNKIGQWREYFGNFWDNSKIISVGCYFKGKRFQKWEEKYVENWKNNYIVEEDQNENEQNAIDNQIKLEQESINQYILGGGYYDEQGLKNSKWIDLHSNFNRQMQIIYRGEYEHDKKIGVWDTIFNNKLIGGGCYYQQGIKNGRWIEHQAKFSEFSQVIYVGEYRQGKKHDQWNAMYRENLQSEYKIVGGGQYNKNGKKYGMWDELPSNYGANFIGKYNGLYEDGKKQGKWDILFENQVIGGGDYNNDGIKTGKWIELMDNFYNQSQVIYVGMYQDGGKIGQWQTLYRWNQTNQFTEIGGGLYDKKSKKKGNWIDIHEQFWNWMQVKFIGGYYKGLKVGKWDTIYDEKVIGGGLYNQDEIKIGKWIELAENYNKACLVTFTGEYQIGIKSGRWNILNEDQVIGGGDYNQEGKKNGQWIDLHENFNNNCVVTYSGIYSNGVKQGRWDITYQNNVIGGGCYDEQGRKFGQWIELDEKFNDSWLNPCKIIYKREYSNGMAKSFGQKEVLI</sequence>
<reference evidence="1" key="1">
    <citation type="submission" date="2021-01" db="EMBL/GenBank/DDBJ databases">
        <authorList>
            <consortium name="Genoscope - CEA"/>
            <person name="William W."/>
        </authorList>
    </citation>
    <scope>NUCLEOTIDE SEQUENCE</scope>
</reference>
<dbReference type="Proteomes" id="UP000683925">
    <property type="component" value="Unassembled WGS sequence"/>
</dbReference>
<accession>A0A8S1YRL8</accession>
<proteinExistence type="predicted"/>
<evidence type="ECO:0000313" key="2">
    <source>
        <dbReference type="Proteomes" id="UP000683925"/>
    </source>
</evidence>
<dbReference type="OMA" id="NEVTHIC"/>
<gene>
    <name evidence="1" type="ORF">POCTA_138.1.T2260010</name>
</gene>
<dbReference type="PANTHER" id="PTHR33706">
    <property type="entry name" value="MORN VARIANT REPEAT PROTEIN"/>
    <property type="match status" value="1"/>
</dbReference>